<dbReference type="InterPro" id="IPR004911">
    <property type="entry name" value="Interferon-induced_GILT"/>
</dbReference>
<dbReference type="Proteomes" id="UP001177140">
    <property type="component" value="Unassembled WGS sequence"/>
</dbReference>
<evidence type="ECO:0000256" key="1">
    <source>
        <dbReference type="ARBA" id="ARBA00004613"/>
    </source>
</evidence>
<comment type="caution">
    <text evidence="7">The sequence shown here is derived from an EMBL/GenBank/DDBJ whole genome shotgun (WGS) entry which is preliminary data.</text>
</comment>
<sequence length="244" mass="27481">MFLAMASKLSAPILFSLIIFSFSSQCPPASAYQKVSLALYYDTLCPGCSEFIVHNLSKIFQNGLIQIVDLRLIPYGNAIILKNGTVVCQHGSKQCGLNTVEACAINSMPRNEYFEFIYCVENLIFRRKTSEWVSCLEKTPKQGDFIYDCYVNGLGQNLKLQYATETDALWPPRDYVPWVTVNEVPLRMDFENFMKYICKAYKGSPVPKACQELPMDIIPTKAKPNTKVCGIDDASPATNIRPRV</sequence>
<keyword evidence="8" id="KW-1185">Reference proteome</keyword>
<evidence type="ECO:0000256" key="2">
    <source>
        <dbReference type="ARBA" id="ARBA00005679"/>
    </source>
</evidence>
<evidence type="ECO:0000256" key="3">
    <source>
        <dbReference type="ARBA" id="ARBA00022525"/>
    </source>
</evidence>
<dbReference type="GO" id="GO:0016671">
    <property type="term" value="F:oxidoreductase activity, acting on a sulfur group of donors, disulfide as acceptor"/>
    <property type="evidence" value="ECO:0007669"/>
    <property type="project" value="InterPro"/>
</dbReference>
<evidence type="ECO:0000256" key="4">
    <source>
        <dbReference type="ARBA" id="ARBA00022729"/>
    </source>
</evidence>
<protein>
    <recommendedName>
        <fullName evidence="9">Gamma-interferon-inducible lysosomal thiol reductase</fullName>
    </recommendedName>
</protein>
<comment type="similarity">
    <text evidence="2">Belongs to the GILT family.</text>
</comment>
<evidence type="ECO:0000313" key="8">
    <source>
        <dbReference type="Proteomes" id="UP001177140"/>
    </source>
</evidence>
<accession>A0AA42AZA0</accession>
<dbReference type="Pfam" id="PF03227">
    <property type="entry name" value="GILT"/>
    <property type="match status" value="1"/>
</dbReference>
<feature type="signal peptide" evidence="6">
    <location>
        <begin position="1"/>
        <end position="31"/>
    </location>
</feature>
<name>A0AA42AZA0_PAPNU</name>
<feature type="chain" id="PRO_5041275129" description="Gamma-interferon-inducible lysosomal thiol reductase" evidence="6">
    <location>
        <begin position="32"/>
        <end position="244"/>
    </location>
</feature>
<proteinExistence type="inferred from homology"/>
<gene>
    <name evidence="7" type="ORF">MKW94_008377</name>
</gene>
<evidence type="ECO:0008006" key="9">
    <source>
        <dbReference type="Google" id="ProtNLM"/>
    </source>
</evidence>
<evidence type="ECO:0000256" key="5">
    <source>
        <dbReference type="ARBA" id="ARBA00023180"/>
    </source>
</evidence>
<reference evidence="7" key="1">
    <citation type="submission" date="2022-03" db="EMBL/GenBank/DDBJ databases">
        <title>A functionally conserved STORR gene fusion in Papaver species that diverged 16.8 million years ago.</title>
        <authorList>
            <person name="Catania T."/>
        </authorList>
    </citation>
    <scope>NUCLEOTIDE SEQUENCE</scope>
    <source>
        <strain evidence="7">S-191538</strain>
    </source>
</reference>
<dbReference type="GO" id="GO:0005576">
    <property type="term" value="C:extracellular region"/>
    <property type="evidence" value="ECO:0007669"/>
    <property type="project" value="UniProtKB-SubCell"/>
</dbReference>
<keyword evidence="4 6" id="KW-0732">Signal</keyword>
<dbReference type="AlphaFoldDB" id="A0AA42AZA0"/>
<dbReference type="PANTHER" id="PTHR13234">
    <property type="entry name" value="GAMMA-INTERFERON INDUCIBLE LYSOSOMAL THIOL REDUCTASE GILT"/>
    <property type="match status" value="1"/>
</dbReference>
<dbReference type="EMBL" id="JAJJMA010259800">
    <property type="protein sequence ID" value="MCL7044596.1"/>
    <property type="molecule type" value="Genomic_DNA"/>
</dbReference>
<dbReference type="PANTHER" id="PTHR13234:SF8">
    <property type="entry name" value="GAMMA-INTERFERON-INDUCIBLE LYSOSOMAL THIOL REDUCTASE"/>
    <property type="match status" value="1"/>
</dbReference>
<evidence type="ECO:0000313" key="7">
    <source>
        <dbReference type="EMBL" id="MCL7044596.1"/>
    </source>
</evidence>
<evidence type="ECO:0000256" key="6">
    <source>
        <dbReference type="SAM" id="SignalP"/>
    </source>
</evidence>
<keyword evidence="3" id="KW-0964">Secreted</keyword>
<organism evidence="7 8">
    <name type="scientific">Papaver nudicaule</name>
    <name type="common">Iceland poppy</name>
    <dbReference type="NCBI Taxonomy" id="74823"/>
    <lineage>
        <taxon>Eukaryota</taxon>
        <taxon>Viridiplantae</taxon>
        <taxon>Streptophyta</taxon>
        <taxon>Embryophyta</taxon>
        <taxon>Tracheophyta</taxon>
        <taxon>Spermatophyta</taxon>
        <taxon>Magnoliopsida</taxon>
        <taxon>Ranunculales</taxon>
        <taxon>Papaveraceae</taxon>
        <taxon>Papaveroideae</taxon>
        <taxon>Papaver</taxon>
    </lineage>
</organism>
<keyword evidence="5" id="KW-0325">Glycoprotein</keyword>
<comment type="subcellular location">
    <subcellularLocation>
        <location evidence="1">Secreted</location>
    </subcellularLocation>
</comment>